<evidence type="ECO:0000313" key="5">
    <source>
        <dbReference type="Proteomes" id="UP001165342"/>
    </source>
</evidence>
<dbReference type="EMBL" id="JAMGBE010000001">
    <property type="protein sequence ID" value="MCL6728438.1"/>
    <property type="molecule type" value="Genomic_DNA"/>
</dbReference>
<dbReference type="RefSeq" id="WP_249829950.1">
    <property type="nucleotide sequence ID" value="NZ_JAMGBE010000001.1"/>
</dbReference>
<evidence type="ECO:0000256" key="1">
    <source>
        <dbReference type="ARBA" id="ARBA00022612"/>
    </source>
</evidence>
<accession>A0ABT0RXV8</accession>
<name>A0ABT0RXV8_9SPHN</name>
<feature type="domain" description="Terminase large subunit gp17-like C-terminal" evidence="3">
    <location>
        <begin position="309"/>
        <end position="451"/>
    </location>
</feature>
<dbReference type="InterPro" id="IPR035421">
    <property type="entry name" value="Terminase_6C"/>
</dbReference>
<keyword evidence="5" id="KW-1185">Reference proteome</keyword>
<protein>
    <submittedName>
        <fullName evidence="4">Phage terminase large subunit</fullName>
    </submittedName>
</protein>
<evidence type="ECO:0000259" key="3">
    <source>
        <dbReference type="Pfam" id="PF17289"/>
    </source>
</evidence>
<organism evidence="4 5">
    <name type="scientific">Sphingomonas hankyongi</name>
    <dbReference type="NCBI Taxonomy" id="2908209"/>
    <lineage>
        <taxon>Bacteria</taxon>
        <taxon>Pseudomonadati</taxon>
        <taxon>Pseudomonadota</taxon>
        <taxon>Alphaproteobacteria</taxon>
        <taxon>Sphingomonadales</taxon>
        <taxon>Sphingomonadaceae</taxon>
        <taxon>Sphingomonas</taxon>
    </lineage>
</organism>
<dbReference type="Gene3D" id="3.30.420.240">
    <property type="match status" value="1"/>
</dbReference>
<sequence>MNQLPSNLYDAMASVDFPVFVARVMETLEPGNPYEENWHIHLIAKKLEEVRSGKTKRLMLNMPPRTMKSILVGIAFVAWVLGHHPGRQIMCLTYSRDVAKAQAKLFQRLMACEWIRRVFPNLRPRVPTSLMEWENSVGGYRLAASIDGSVLGRGADIIILDDPNKGQEIYSKVARDRVKNAYDHTISTRLNHPKKSAIICVMQRLHADDLAGHMLAQEEWDQVRIPAVATTRECWDLGYGPAHVRQPGHLIQPTRTGERELELLRRKMGRTAFEAQYQQQPVPDDGIIIKRGWLRFSEAPPEEFDFKLISWDTASTLSENADWSAGTVWGLSAGEVHLLHVERVRLEVPDLRALIEKMHVDCRADMTLIEDADLGRGIAQDLRRTSTQCKPVIVRPRIEKLARMQARSVMFETGRVVLPREATWLSDYLDELLGFPNRANDDQVDSTSQALDWIQQRFASEFLPEGYARQRPAGTKRPKGLPQYSGNDRRP</sequence>
<dbReference type="Pfam" id="PF03237">
    <property type="entry name" value="Terminase_6N"/>
    <property type="match status" value="1"/>
</dbReference>
<evidence type="ECO:0000256" key="2">
    <source>
        <dbReference type="SAM" id="MobiDB-lite"/>
    </source>
</evidence>
<proteinExistence type="predicted"/>
<evidence type="ECO:0000313" key="4">
    <source>
        <dbReference type="EMBL" id="MCL6728438.1"/>
    </source>
</evidence>
<comment type="caution">
    <text evidence="4">The sequence shown here is derived from an EMBL/GenBank/DDBJ whole genome shotgun (WGS) entry which is preliminary data.</text>
</comment>
<dbReference type="Proteomes" id="UP001165342">
    <property type="component" value="Unassembled WGS sequence"/>
</dbReference>
<feature type="region of interest" description="Disordered" evidence="2">
    <location>
        <begin position="465"/>
        <end position="491"/>
    </location>
</feature>
<keyword evidence="1" id="KW-1188">Viral release from host cell</keyword>
<gene>
    <name evidence="4" type="primary">terL</name>
    <name evidence="4" type="ORF">LZ538_00010</name>
</gene>
<dbReference type="NCBIfam" id="TIGR01630">
    <property type="entry name" value="psiM2_ORF9"/>
    <property type="match status" value="1"/>
</dbReference>
<dbReference type="Pfam" id="PF17289">
    <property type="entry name" value="Terminase_6C"/>
    <property type="match status" value="1"/>
</dbReference>
<reference evidence="4" key="1">
    <citation type="submission" date="2022-05" db="EMBL/GenBank/DDBJ databases">
        <authorList>
            <person name="Jo J.-H."/>
            <person name="Im W.-T."/>
        </authorList>
    </citation>
    <scope>NUCLEOTIDE SEQUENCE</scope>
    <source>
        <strain evidence="4">SE220</strain>
    </source>
</reference>
<dbReference type="InterPro" id="IPR006517">
    <property type="entry name" value="Phage_terminase_lsu-like_C"/>
</dbReference>